<dbReference type="PROSITE" id="PS00411">
    <property type="entry name" value="KINESIN_MOTOR_1"/>
    <property type="match status" value="1"/>
</dbReference>
<feature type="compositionally biased region" description="Polar residues" evidence="6">
    <location>
        <begin position="1"/>
        <end position="22"/>
    </location>
</feature>
<comment type="caution">
    <text evidence="8">The sequence shown here is derived from an EMBL/GenBank/DDBJ whole genome shotgun (WGS) entry which is preliminary data.</text>
</comment>
<dbReference type="GO" id="GO:0051231">
    <property type="term" value="P:spindle elongation"/>
    <property type="evidence" value="ECO:0007669"/>
    <property type="project" value="TreeGrafter"/>
</dbReference>
<dbReference type="InterPro" id="IPR027640">
    <property type="entry name" value="Kinesin-like_fam"/>
</dbReference>
<keyword evidence="5" id="KW-0493">Microtubule</keyword>
<dbReference type="OrthoDB" id="3176171at2759"/>
<dbReference type="PANTHER" id="PTHR47969">
    <property type="entry name" value="CHROMOSOME-ASSOCIATED KINESIN KIF4A-RELATED"/>
    <property type="match status" value="1"/>
</dbReference>
<protein>
    <recommendedName>
        <fullName evidence="5">Kinesin-like protein</fullName>
    </recommendedName>
</protein>
<evidence type="ECO:0000313" key="8">
    <source>
        <dbReference type="EMBL" id="CAA0836398.1"/>
    </source>
</evidence>
<dbReference type="PROSITE" id="PS50067">
    <property type="entry name" value="KINESIN_MOTOR_2"/>
    <property type="match status" value="1"/>
</dbReference>
<dbReference type="GO" id="GO:0005875">
    <property type="term" value="C:microtubule associated complex"/>
    <property type="evidence" value="ECO:0007669"/>
    <property type="project" value="TreeGrafter"/>
</dbReference>
<dbReference type="SMART" id="SM00129">
    <property type="entry name" value="KISc"/>
    <property type="match status" value="1"/>
</dbReference>
<evidence type="ECO:0000256" key="1">
    <source>
        <dbReference type="ARBA" id="ARBA00022741"/>
    </source>
</evidence>
<feature type="compositionally biased region" description="Polar residues" evidence="6">
    <location>
        <begin position="47"/>
        <end position="65"/>
    </location>
</feature>
<dbReference type="Gene3D" id="3.40.850.10">
    <property type="entry name" value="Kinesin motor domain"/>
    <property type="match status" value="1"/>
</dbReference>
<keyword evidence="3 4" id="KW-0505">Motor protein</keyword>
<proteinExistence type="inferred from homology"/>
<dbReference type="Proteomes" id="UP001153555">
    <property type="component" value="Unassembled WGS sequence"/>
</dbReference>
<keyword evidence="9" id="KW-1185">Reference proteome</keyword>
<evidence type="ECO:0000256" key="2">
    <source>
        <dbReference type="ARBA" id="ARBA00022840"/>
    </source>
</evidence>
<dbReference type="GO" id="GO:0008017">
    <property type="term" value="F:microtubule binding"/>
    <property type="evidence" value="ECO:0007669"/>
    <property type="project" value="InterPro"/>
</dbReference>
<dbReference type="GO" id="GO:0007052">
    <property type="term" value="P:mitotic spindle organization"/>
    <property type="evidence" value="ECO:0007669"/>
    <property type="project" value="TreeGrafter"/>
</dbReference>
<dbReference type="SUPFAM" id="SSF52540">
    <property type="entry name" value="P-loop containing nucleoside triphosphate hydrolases"/>
    <property type="match status" value="1"/>
</dbReference>
<organism evidence="8 9">
    <name type="scientific">Striga hermonthica</name>
    <name type="common">Purple witchweed</name>
    <name type="synonym">Buchnera hermonthica</name>
    <dbReference type="NCBI Taxonomy" id="68872"/>
    <lineage>
        <taxon>Eukaryota</taxon>
        <taxon>Viridiplantae</taxon>
        <taxon>Streptophyta</taxon>
        <taxon>Embryophyta</taxon>
        <taxon>Tracheophyta</taxon>
        <taxon>Spermatophyta</taxon>
        <taxon>Magnoliopsida</taxon>
        <taxon>eudicotyledons</taxon>
        <taxon>Gunneridae</taxon>
        <taxon>Pentapetalae</taxon>
        <taxon>asterids</taxon>
        <taxon>lamiids</taxon>
        <taxon>Lamiales</taxon>
        <taxon>Orobanchaceae</taxon>
        <taxon>Buchnereae</taxon>
        <taxon>Striga</taxon>
    </lineage>
</organism>
<dbReference type="FunFam" id="3.40.850.10:FF:000087">
    <property type="entry name" value="Kinesin-like protein"/>
    <property type="match status" value="1"/>
</dbReference>
<dbReference type="InterPro" id="IPR027417">
    <property type="entry name" value="P-loop_NTPase"/>
</dbReference>
<evidence type="ECO:0000256" key="3">
    <source>
        <dbReference type="ARBA" id="ARBA00023175"/>
    </source>
</evidence>
<feature type="domain" description="Kinesin motor" evidence="7">
    <location>
        <begin position="33"/>
        <end position="361"/>
    </location>
</feature>
<dbReference type="Pfam" id="PF00225">
    <property type="entry name" value="Kinesin"/>
    <property type="match status" value="1"/>
</dbReference>
<feature type="region of interest" description="Disordered" evidence="6">
    <location>
        <begin position="45"/>
        <end position="65"/>
    </location>
</feature>
<evidence type="ECO:0000256" key="5">
    <source>
        <dbReference type="RuleBase" id="RU000394"/>
    </source>
</evidence>
<evidence type="ECO:0000256" key="6">
    <source>
        <dbReference type="SAM" id="MobiDB-lite"/>
    </source>
</evidence>
<dbReference type="GO" id="GO:0005874">
    <property type="term" value="C:microtubule"/>
    <property type="evidence" value="ECO:0007669"/>
    <property type="project" value="UniProtKB-KW"/>
</dbReference>
<gene>
    <name evidence="8" type="ORF">SHERM_03493</name>
</gene>
<dbReference type="GO" id="GO:0003777">
    <property type="term" value="F:microtubule motor activity"/>
    <property type="evidence" value="ECO:0007669"/>
    <property type="project" value="InterPro"/>
</dbReference>
<dbReference type="InterPro" id="IPR019821">
    <property type="entry name" value="Kinesin_motor_CS"/>
</dbReference>
<sequence length="599" mass="65902">METQTEQFPATPSQAKSYSTPAKTHRQPSSVSKVRVVLKLRPFLPQEASSENGNPRSCVSVQGSEPSADEITVVLKDHGTSRKECYQLDAVFGEEDDNVSRIFEKEVKPLVPGLFQGYNATVFAYGATGSGKTYTMQQGADKVPGLMSLSMSNILSCNSSTGSSAVSISYFEIYLDKCYDLLDPKEKEILVWNDKDGQIHLKGLAQVEVRSLAEFHDIFSSAVQRRKVANTSLNDVSSRSHGVLTITVLSTSQHDNIDKAVTGKLNLIDLAGNEDNRRTCNEGIRLQESAKINQSLFALSNVIYALNNGQPRVPYRDSKLTRILQDSLGGTSRALMVACLNPGEYQESVHTVSLAARSRHVSNFVGQTQNNANSNMKVDMEAKLLAWLESKGKTKGSSQQRMGLCHSPFCGRTPSSVKPIRKLNTNLCSNEAKVVRGQGLLDSEQRSSCKASRNIFHGLRSTADHSHEAQELCPTEISIAKLDIPVNEVAAYLNPDLHYATSFDEKEAKDCESVDGISLSPLKQNIKTTLVQDYIEFLNTADREELMKLRVMNVVPVFGIGQRLAEYIIELREASPLKSAHNMFGKAANGLLEKLVYNA</sequence>
<dbReference type="PRINTS" id="PR00380">
    <property type="entry name" value="KINESINHEAVY"/>
</dbReference>
<feature type="binding site" evidence="4">
    <location>
        <begin position="126"/>
        <end position="133"/>
    </location>
    <ligand>
        <name>ATP</name>
        <dbReference type="ChEBI" id="CHEBI:30616"/>
    </ligand>
</feature>
<evidence type="ECO:0000313" key="9">
    <source>
        <dbReference type="Proteomes" id="UP001153555"/>
    </source>
</evidence>
<dbReference type="EMBL" id="CACSLK010030184">
    <property type="protein sequence ID" value="CAA0836398.1"/>
    <property type="molecule type" value="Genomic_DNA"/>
</dbReference>
<keyword evidence="2 4" id="KW-0067">ATP-binding</keyword>
<dbReference type="AlphaFoldDB" id="A0A9N7NJ74"/>
<dbReference type="InterPro" id="IPR001752">
    <property type="entry name" value="Kinesin_motor_dom"/>
</dbReference>
<evidence type="ECO:0000256" key="4">
    <source>
        <dbReference type="PROSITE-ProRule" id="PRU00283"/>
    </source>
</evidence>
<dbReference type="PANTHER" id="PTHR47969:SF9">
    <property type="entry name" value="KINESIN-LIKE PROTEIN"/>
    <property type="match status" value="1"/>
</dbReference>
<dbReference type="GO" id="GO:0007018">
    <property type="term" value="P:microtubule-based movement"/>
    <property type="evidence" value="ECO:0007669"/>
    <property type="project" value="InterPro"/>
</dbReference>
<feature type="region of interest" description="Disordered" evidence="6">
    <location>
        <begin position="1"/>
        <end position="32"/>
    </location>
</feature>
<dbReference type="InterPro" id="IPR036961">
    <property type="entry name" value="Kinesin_motor_dom_sf"/>
</dbReference>
<dbReference type="GO" id="GO:0005524">
    <property type="term" value="F:ATP binding"/>
    <property type="evidence" value="ECO:0007669"/>
    <property type="project" value="UniProtKB-UniRule"/>
</dbReference>
<comment type="similarity">
    <text evidence="4 5">Belongs to the TRAFAC class myosin-kinesin ATPase superfamily. Kinesin family.</text>
</comment>
<accession>A0A9N7NJ74</accession>
<reference evidence="8" key="1">
    <citation type="submission" date="2019-12" db="EMBL/GenBank/DDBJ databases">
        <authorList>
            <person name="Scholes J."/>
        </authorList>
    </citation>
    <scope>NUCLEOTIDE SEQUENCE</scope>
</reference>
<keyword evidence="1 4" id="KW-0547">Nucleotide-binding</keyword>
<evidence type="ECO:0000259" key="7">
    <source>
        <dbReference type="PROSITE" id="PS50067"/>
    </source>
</evidence>
<name>A0A9N7NJ74_STRHE</name>